<dbReference type="SUPFAM" id="SSF160369">
    <property type="entry name" value="Ribosomal protein L10-like"/>
    <property type="match status" value="1"/>
</dbReference>
<feature type="domain" description="Large ribosomal subunit protein uL10-like insertion" evidence="8">
    <location>
        <begin position="114"/>
        <end position="182"/>
    </location>
</feature>
<dbReference type="InterPro" id="IPR001790">
    <property type="entry name" value="Ribosomal_uL10"/>
</dbReference>
<evidence type="ECO:0000256" key="1">
    <source>
        <dbReference type="ARBA" id="ARBA00008889"/>
    </source>
</evidence>
<name>A0A1N7EF68_9EURY</name>
<dbReference type="EMBL" id="FTNR01000004">
    <property type="protein sequence ID" value="SIR86710.1"/>
    <property type="molecule type" value="Genomic_DNA"/>
</dbReference>
<dbReference type="RefSeq" id="WP_076608469.1">
    <property type="nucleotide sequence ID" value="NZ_FTNR01000004.1"/>
</dbReference>
<keyword evidence="10" id="KW-1185">Reference proteome</keyword>
<keyword evidence="5 6" id="KW-0687">Ribonucleoprotein</keyword>
<dbReference type="InterPro" id="IPR022909">
    <property type="entry name" value="Ribosomal_uL10_arc"/>
</dbReference>
<dbReference type="InterPro" id="IPR043141">
    <property type="entry name" value="Ribosomal_uL10-like_sf"/>
</dbReference>
<dbReference type="Gene3D" id="3.90.105.20">
    <property type="match status" value="1"/>
</dbReference>
<feature type="compositionally biased region" description="Gly residues" evidence="7">
    <location>
        <begin position="347"/>
        <end position="356"/>
    </location>
</feature>
<dbReference type="InterPro" id="IPR040637">
    <property type="entry name" value="Ribosomal_uL10-like_insert"/>
</dbReference>
<feature type="region of interest" description="Disordered" evidence="7">
    <location>
        <begin position="296"/>
        <end position="356"/>
    </location>
</feature>
<comment type="similarity">
    <text evidence="1 6">Belongs to the universal ribosomal protein uL10 family.</text>
</comment>
<evidence type="ECO:0000259" key="8">
    <source>
        <dbReference type="Pfam" id="PF17777"/>
    </source>
</evidence>
<proteinExistence type="inferred from homology"/>
<dbReference type="InterPro" id="IPR050323">
    <property type="entry name" value="Ribosomal_protein_uL10"/>
</dbReference>
<dbReference type="GO" id="GO:0000027">
    <property type="term" value="P:ribosomal large subunit assembly"/>
    <property type="evidence" value="ECO:0007669"/>
    <property type="project" value="TreeGrafter"/>
</dbReference>
<dbReference type="Gene3D" id="6.10.140.760">
    <property type="match status" value="1"/>
</dbReference>
<dbReference type="GO" id="GO:0070180">
    <property type="term" value="F:large ribosomal subunit rRNA binding"/>
    <property type="evidence" value="ECO:0007669"/>
    <property type="project" value="UniProtKB-UniRule"/>
</dbReference>
<dbReference type="STRING" id="308853.SAMN05421752_10437"/>
<dbReference type="Gene3D" id="3.30.70.1730">
    <property type="match status" value="1"/>
</dbReference>
<dbReference type="GO" id="GO:0003735">
    <property type="term" value="F:structural constituent of ribosome"/>
    <property type="evidence" value="ECO:0007669"/>
    <property type="project" value="TreeGrafter"/>
</dbReference>
<evidence type="ECO:0000313" key="9">
    <source>
        <dbReference type="EMBL" id="SIR86710.1"/>
    </source>
</evidence>
<dbReference type="InterPro" id="IPR043164">
    <property type="entry name" value="Ribosomal_uL10-like_insert_sf"/>
</dbReference>
<dbReference type="Pfam" id="PF17777">
    <property type="entry name" value="RL10P_insert"/>
    <property type="match status" value="1"/>
</dbReference>
<reference evidence="10" key="1">
    <citation type="submission" date="2017-01" db="EMBL/GenBank/DDBJ databases">
        <authorList>
            <person name="Varghese N."/>
            <person name="Submissions S."/>
        </authorList>
    </citation>
    <scope>NUCLEOTIDE SEQUENCE [LARGE SCALE GENOMIC DNA]</scope>
    <source>
        <strain evidence="10">type strain: HArc-</strain>
    </source>
</reference>
<organism evidence="9 10">
    <name type="scientific">Natronorubrum thiooxidans</name>
    <dbReference type="NCBI Taxonomy" id="308853"/>
    <lineage>
        <taxon>Archaea</taxon>
        <taxon>Methanobacteriati</taxon>
        <taxon>Methanobacteriota</taxon>
        <taxon>Stenosarchaea group</taxon>
        <taxon>Halobacteria</taxon>
        <taxon>Halobacteriales</taxon>
        <taxon>Natrialbaceae</taxon>
        <taxon>Natronorubrum</taxon>
    </lineage>
</organism>
<accession>A0A1N7EF68</accession>
<evidence type="ECO:0000256" key="2">
    <source>
        <dbReference type="ARBA" id="ARBA00022730"/>
    </source>
</evidence>
<dbReference type="Proteomes" id="UP000185936">
    <property type="component" value="Unassembled WGS sequence"/>
</dbReference>
<protein>
    <recommendedName>
        <fullName evidence="6">Large ribosomal subunit protein uL10</fullName>
    </recommendedName>
    <alternativeName>
        <fullName evidence="6">Acidic ribosomal protein P0 homolog</fullName>
    </alternativeName>
</protein>
<dbReference type="NCBIfam" id="NF003097">
    <property type="entry name" value="PRK04019.1-4"/>
    <property type="match status" value="1"/>
</dbReference>
<dbReference type="PANTHER" id="PTHR45699">
    <property type="entry name" value="60S ACIDIC RIBOSOMAL PROTEIN P0"/>
    <property type="match status" value="1"/>
</dbReference>
<dbReference type="FunFam" id="3.90.105.20:FF:000001">
    <property type="entry name" value="60S acidic ribosomal protein P0"/>
    <property type="match status" value="1"/>
</dbReference>
<keyword evidence="2 6" id="KW-0699">rRNA-binding</keyword>
<evidence type="ECO:0000256" key="5">
    <source>
        <dbReference type="ARBA" id="ARBA00023274"/>
    </source>
</evidence>
<evidence type="ECO:0000256" key="7">
    <source>
        <dbReference type="SAM" id="MobiDB-lite"/>
    </source>
</evidence>
<dbReference type="PANTHER" id="PTHR45699:SF3">
    <property type="entry name" value="LARGE RIBOSOMAL SUBUNIT PROTEIN UL10"/>
    <property type="match status" value="1"/>
</dbReference>
<comment type="function">
    <text evidence="6">Forms part of the ribosomal stalk, playing a central role in the interaction of the ribosome with GTP-bound translation factors.</text>
</comment>
<dbReference type="HAMAP" id="MF_00280">
    <property type="entry name" value="Ribosomal_uL10_arch"/>
    <property type="match status" value="1"/>
</dbReference>
<dbReference type="NCBIfam" id="NF003098">
    <property type="entry name" value="PRK04019.1-5"/>
    <property type="match status" value="1"/>
</dbReference>
<dbReference type="Pfam" id="PF00466">
    <property type="entry name" value="Ribosomal_L10"/>
    <property type="match status" value="1"/>
</dbReference>
<dbReference type="AlphaFoldDB" id="A0A1N7EF68"/>
<sequence>MSAQAERKTENLPQWKKEEVDELAQIIDDYESVGIVGITGIPSKQLQDMRRDLHGTAVLRVSRNTLQTRALEDAGLGDLVEHIEGQVGIVATNENPFSLYKELEASKTPAPINEGEVAPNDIVVPEGDTGVDPGPFVGELQSIGANARIEEGSIQVMEDSTVLEAGEQVSADLSNVLNELGIEPKEVGLDLQAVIAEGVLFDPEDLDIDIEAYESDVATAAARARNLSVNASYPTEATAPTLIAKATGEAKSLGLQAAIEDEALMPDLVSKADAQLRALAAQIEDEDALPEELQGVEAPAPPAAADEGEDESADDHDDAEADDADTDDAEADDADTDDDDDDEDGGGGEGLGAMFG</sequence>
<dbReference type="CDD" id="cd05795">
    <property type="entry name" value="Ribosomal_P0_L10e"/>
    <property type="match status" value="1"/>
</dbReference>
<evidence type="ECO:0000313" key="10">
    <source>
        <dbReference type="Proteomes" id="UP000185936"/>
    </source>
</evidence>
<feature type="compositionally biased region" description="Acidic residues" evidence="7">
    <location>
        <begin position="306"/>
        <end position="346"/>
    </location>
</feature>
<evidence type="ECO:0000256" key="3">
    <source>
        <dbReference type="ARBA" id="ARBA00022884"/>
    </source>
</evidence>
<keyword evidence="3 6" id="KW-0694">RNA-binding</keyword>
<dbReference type="GO" id="GO:0022625">
    <property type="term" value="C:cytosolic large ribosomal subunit"/>
    <property type="evidence" value="ECO:0007669"/>
    <property type="project" value="TreeGrafter"/>
</dbReference>
<evidence type="ECO:0000256" key="4">
    <source>
        <dbReference type="ARBA" id="ARBA00022980"/>
    </source>
</evidence>
<evidence type="ECO:0000256" key="6">
    <source>
        <dbReference type="HAMAP-Rule" id="MF_00280"/>
    </source>
</evidence>
<gene>
    <name evidence="6" type="primary">rpl10</name>
    <name evidence="6" type="synonym">rplP0</name>
    <name evidence="9" type="ORF">SAMN05421752_10437</name>
</gene>
<comment type="subunit">
    <text evidence="6">Part of the 50S ribosomal subunit. Forms part of the ribosomal stalk which helps the ribosome interact with GTP-bound translation factors. Forms a heptameric L10(L12)2(L12)2(L12)2 complex, where L10 forms an elongated spine to which the L12 dimers bind in a sequential fashion.</text>
</comment>
<keyword evidence="4 6" id="KW-0689">Ribosomal protein</keyword>
<dbReference type="GO" id="GO:0002181">
    <property type="term" value="P:cytoplasmic translation"/>
    <property type="evidence" value="ECO:0007669"/>
    <property type="project" value="TreeGrafter"/>
</dbReference>
<dbReference type="OrthoDB" id="30930at2157"/>